<name>A0A380JSM9_9STRE</name>
<dbReference type="InterPro" id="IPR005490">
    <property type="entry name" value="LD_TPept_cat_dom"/>
</dbReference>
<evidence type="ECO:0000256" key="1">
    <source>
        <dbReference type="ARBA" id="ARBA00004752"/>
    </source>
</evidence>
<protein>
    <submittedName>
        <fullName evidence="10">Cell surface protein ErfK family</fullName>
    </submittedName>
</protein>
<dbReference type="CDD" id="cd16913">
    <property type="entry name" value="YkuD_like"/>
    <property type="match status" value="1"/>
</dbReference>
<accession>A0A380JSM9</accession>
<dbReference type="PANTHER" id="PTHR30582:SF2">
    <property type="entry name" value="L,D-TRANSPEPTIDASE YCIB-RELATED"/>
    <property type="match status" value="1"/>
</dbReference>
<dbReference type="GO" id="GO:0071555">
    <property type="term" value="P:cell wall organization"/>
    <property type="evidence" value="ECO:0007669"/>
    <property type="project" value="UniProtKB-UniRule"/>
</dbReference>
<dbReference type="Proteomes" id="UP000254461">
    <property type="component" value="Unassembled WGS sequence"/>
</dbReference>
<dbReference type="AlphaFoldDB" id="A0A380JSM9"/>
<dbReference type="GO" id="GO:0008360">
    <property type="term" value="P:regulation of cell shape"/>
    <property type="evidence" value="ECO:0007669"/>
    <property type="project" value="UniProtKB-UniRule"/>
</dbReference>
<comment type="pathway">
    <text evidence="1 6">Cell wall biogenesis; peptidoglycan biosynthesis.</text>
</comment>
<evidence type="ECO:0000256" key="8">
    <source>
        <dbReference type="SAM" id="Phobius"/>
    </source>
</evidence>
<feature type="active site" description="Proton donor/acceptor" evidence="6">
    <location>
        <position position="151"/>
    </location>
</feature>
<feature type="compositionally biased region" description="Basic and acidic residues" evidence="7">
    <location>
        <begin position="50"/>
        <end position="64"/>
    </location>
</feature>
<dbReference type="GO" id="GO:0005576">
    <property type="term" value="C:extracellular region"/>
    <property type="evidence" value="ECO:0007669"/>
    <property type="project" value="TreeGrafter"/>
</dbReference>
<dbReference type="PANTHER" id="PTHR30582">
    <property type="entry name" value="L,D-TRANSPEPTIDASE"/>
    <property type="match status" value="1"/>
</dbReference>
<evidence type="ECO:0000313" key="11">
    <source>
        <dbReference type="Proteomes" id="UP000254461"/>
    </source>
</evidence>
<dbReference type="Pfam" id="PF03734">
    <property type="entry name" value="YkuD"/>
    <property type="match status" value="1"/>
</dbReference>
<evidence type="ECO:0000313" key="10">
    <source>
        <dbReference type="EMBL" id="SUN47670.1"/>
    </source>
</evidence>
<keyword evidence="2" id="KW-0808">Transferase</keyword>
<keyword evidence="8" id="KW-0472">Membrane</keyword>
<evidence type="ECO:0000256" key="4">
    <source>
        <dbReference type="ARBA" id="ARBA00022984"/>
    </source>
</evidence>
<dbReference type="UniPathway" id="UPA00219"/>
<proteinExistence type="predicted"/>
<feature type="active site" description="Nucleophile" evidence="6">
    <location>
        <position position="177"/>
    </location>
</feature>
<keyword evidence="5 6" id="KW-0961">Cell wall biogenesis/degradation</keyword>
<dbReference type="GO" id="GO:0016740">
    <property type="term" value="F:transferase activity"/>
    <property type="evidence" value="ECO:0007669"/>
    <property type="project" value="UniProtKB-KW"/>
</dbReference>
<dbReference type="Gene3D" id="2.40.440.10">
    <property type="entry name" value="L,D-transpeptidase catalytic domain-like"/>
    <property type="match status" value="1"/>
</dbReference>
<dbReference type="GO" id="GO:0018104">
    <property type="term" value="P:peptidoglycan-protein cross-linking"/>
    <property type="evidence" value="ECO:0007669"/>
    <property type="project" value="TreeGrafter"/>
</dbReference>
<feature type="region of interest" description="Disordered" evidence="7">
    <location>
        <begin position="45"/>
        <end position="66"/>
    </location>
</feature>
<dbReference type="InterPro" id="IPR038063">
    <property type="entry name" value="Transpep_catalytic_dom"/>
</dbReference>
<evidence type="ECO:0000256" key="6">
    <source>
        <dbReference type="PROSITE-ProRule" id="PRU01373"/>
    </source>
</evidence>
<keyword evidence="8" id="KW-0812">Transmembrane</keyword>
<dbReference type="EMBL" id="UHFF01000002">
    <property type="protein sequence ID" value="SUN47670.1"/>
    <property type="molecule type" value="Genomic_DNA"/>
</dbReference>
<keyword evidence="4 6" id="KW-0573">Peptidoglycan synthesis</keyword>
<dbReference type="GO" id="GO:0071972">
    <property type="term" value="F:peptidoglycan L,D-transpeptidase activity"/>
    <property type="evidence" value="ECO:0007669"/>
    <property type="project" value="TreeGrafter"/>
</dbReference>
<feature type="transmembrane region" description="Helical" evidence="8">
    <location>
        <begin position="6"/>
        <end position="25"/>
    </location>
</feature>
<dbReference type="SUPFAM" id="SSF141523">
    <property type="entry name" value="L,D-transpeptidase catalytic domain-like"/>
    <property type="match status" value="1"/>
</dbReference>
<dbReference type="InterPro" id="IPR050979">
    <property type="entry name" value="LD-transpeptidase"/>
</dbReference>
<evidence type="ECO:0000256" key="5">
    <source>
        <dbReference type="ARBA" id="ARBA00023316"/>
    </source>
</evidence>
<reference evidence="10 11" key="1">
    <citation type="submission" date="2018-06" db="EMBL/GenBank/DDBJ databases">
        <authorList>
            <consortium name="Pathogen Informatics"/>
            <person name="Doyle S."/>
        </authorList>
    </citation>
    <scope>NUCLEOTIDE SEQUENCE [LARGE SCALE GENOMIC DNA]</scope>
    <source>
        <strain evidence="10 11">NCTC12092</strain>
    </source>
</reference>
<keyword evidence="3 6" id="KW-0133">Cell shape</keyword>
<evidence type="ECO:0000259" key="9">
    <source>
        <dbReference type="PROSITE" id="PS52029"/>
    </source>
</evidence>
<gene>
    <name evidence="10" type="ORF">NCTC12092_01506</name>
</gene>
<sequence>MKKRVIGWLGVLVIGLMLGLVWWKWSVADRPQPKRVKEVMTTAATKASVPHKEKMESKEPETSHQPEAYPDLASYQELAVHVSIADQVMTIIGDGKVIFKTSVSTGAKESPTPTGTFVIEPERGDFFFNQASEEGAYYWVSFKDHGIYLFHSLPTDQYGNEIPEEAERLGQPASHGCVRMSRADAKWFYENIPEGISVTIE</sequence>
<evidence type="ECO:0000256" key="3">
    <source>
        <dbReference type="ARBA" id="ARBA00022960"/>
    </source>
</evidence>
<keyword evidence="8" id="KW-1133">Transmembrane helix</keyword>
<dbReference type="RefSeq" id="WP_234991623.1">
    <property type="nucleotide sequence ID" value="NZ_UHFF01000002.1"/>
</dbReference>
<evidence type="ECO:0000256" key="2">
    <source>
        <dbReference type="ARBA" id="ARBA00022679"/>
    </source>
</evidence>
<evidence type="ECO:0000256" key="7">
    <source>
        <dbReference type="SAM" id="MobiDB-lite"/>
    </source>
</evidence>
<organism evidence="10 11">
    <name type="scientific">Streptococcus equi subsp. equi</name>
    <dbReference type="NCBI Taxonomy" id="148942"/>
    <lineage>
        <taxon>Bacteria</taxon>
        <taxon>Bacillati</taxon>
        <taxon>Bacillota</taxon>
        <taxon>Bacilli</taxon>
        <taxon>Lactobacillales</taxon>
        <taxon>Streptococcaceae</taxon>
        <taxon>Streptococcus</taxon>
    </lineage>
</organism>
<feature type="domain" description="L,D-TPase catalytic" evidence="9">
    <location>
        <begin position="78"/>
        <end position="201"/>
    </location>
</feature>
<dbReference type="PROSITE" id="PS52029">
    <property type="entry name" value="LD_TPASE"/>
    <property type="match status" value="1"/>
</dbReference>